<name>A0A554X6A5_9BURK</name>
<accession>A0A554X6A5</accession>
<comment type="caution">
    <text evidence="2">The sequence shown here is derived from an EMBL/GenBank/DDBJ whole genome shotgun (WGS) entry which is preliminary data.</text>
</comment>
<proteinExistence type="predicted"/>
<dbReference type="GO" id="GO:0016779">
    <property type="term" value="F:nucleotidyltransferase activity"/>
    <property type="evidence" value="ECO:0007669"/>
    <property type="project" value="InterPro"/>
</dbReference>
<evidence type="ECO:0000313" key="3">
    <source>
        <dbReference type="Proteomes" id="UP000317763"/>
    </source>
</evidence>
<dbReference type="InterPro" id="IPR002934">
    <property type="entry name" value="Polymerase_NTP_transf_dom"/>
</dbReference>
<dbReference type="CDD" id="cd05403">
    <property type="entry name" value="NT_KNTase_like"/>
    <property type="match status" value="1"/>
</dbReference>
<gene>
    <name evidence="2" type="ORF">Ttaiw_01527</name>
</gene>
<protein>
    <submittedName>
        <fullName evidence="2">Nucleotidyltransferase domain protein</fullName>
    </submittedName>
</protein>
<sequence>MRLTPEHVALIKQVVAEQAGTDAQVWLFGSRADDTARGGDVDLLVQLPRPIDDPAPCAARIAGRISRAMQGRKVDVVMLAPNLRRLSIHEEALRSGVLL</sequence>
<feature type="domain" description="Polymerase nucleotidyl transferase" evidence="1">
    <location>
        <begin position="11"/>
        <end position="52"/>
    </location>
</feature>
<keyword evidence="2" id="KW-0808">Transferase</keyword>
<dbReference type="STRING" id="307486.GCA_000807215_00790"/>
<dbReference type="Gene3D" id="3.30.460.10">
    <property type="entry name" value="Beta Polymerase, domain 2"/>
    <property type="match status" value="1"/>
</dbReference>
<keyword evidence="3" id="KW-1185">Reference proteome</keyword>
<evidence type="ECO:0000313" key="2">
    <source>
        <dbReference type="EMBL" id="TSE31353.1"/>
    </source>
</evidence>
<evidence type="ECO:0000259" key="1">
    <source>
        <dbReference type="Pfam" id="PF01909"/>
    </source>
</evidence>
<dbReference type="OrthoDB" id="14556at2"/>
<dbReference type="Proteomes" id="UP000317763">
    <property type="component" value="Unassembled WGS sequence"/>
</dbReference>
<organism evidence="2 3">
    <name type="scientific">Tepidimonas taiwanensis</name>
    <dbReference type="NCBI Taxonomy" id="307486"/>
    <lineage>
        <taxon>Bacteria</taxon>
        <taxon>Pseudomonadati</taxon>
        <taxon>Pseudomonadota</taxon>
        <taxon>Betaproteobacteria</taxon>
        <taxon>Burkholderiales</taxon>
        <taxon>Tepidimonas</taxon>
    </lineage>
</organism>
<dbReference type="InterPro" id="IPR043519">
    <property type="entry name" value="NT_sf"/>
</dbReference>
<dbReference type="Pfam" id="PF01909">
    <property type="entry name" value="NTP_transf_2"/>
    <property type="match status" value="1"/>
</dbReference>
<dbReference type="SUPFAM" id="SSF81301">
    <property type="entry name" value="Nucleotidyltransferase"/>
    <property type="match status" value="1"/>
</dbReference>
<dbReference type="AlphaFoldDB" id="A0A554X6A5"/>
<reference evidence="2 3" key="1">
    <citation type="submission" date="2019-07" db="EMBL/GenBank/DDBJ databases">
        <title>Tepidimonas taiwanensis I1-1 draft genome.</title>
        <authorList>
            <person name="Da Costa M.S."/>
            <person name="Froufe H.J.C."/>
            <person name="Egas C."/>
            <person name="Albuquerque L."/>
        </authorList>
    </citation>
    <scope>NUCLEOTIDE SEQUENCE [LARGE SCALE GENOMIC DNA]</scope>
    <source>
        <strain evidence="2 3">I1-1</strain>
    </source>
</reference>
<dbReference type="RefSeq" id="WP_052231443.1">
    <property type="nucleotide sequence ID" value="NZ_CP083911.1"/>
</dbReference>
<dbReference type="EMBL" id="VJOM01000015">
    <property type="protein sequence ID" value="TSE31353.1"/>
    <property type="molecule type" value="Genomic_DNA"/>
</dbReference>